<keyword evidence="8" id="KW-0547">Nucleotide-binding</keyword>
<evidence type="ECO:0000256" key="8">
    <source>
        <dbReference type="PROSITE-ProRule" id="PRU00409"/>
    </source>
</evidence>
<dbReference type="SUPFAM" id="SSF53335">
    <property type="entry name" value="S-adenosyl-L-methionine-dependent methyltransferases"/>
    <property type="match status" value="1"/>
</dbReference>
<dbReference type="Pfam" id="PF07478">
    <property type="entry name" value="Dala_Dala_lig_C"/>
    <property type="match status" value="1"/>
</dbReference>
<keyword evidence="3" id="KW-0489">Methyltransferase</keyword>
<dbReference type="OrthoDB" id="2013972at2759"/>
<dbReference type="Gene3D" id="3.30.470.20">
    <property type="entry name" value="ATP-grasp fold, B domain"/>
    <property type="match status" value="1"/>
</dbReference>
<evidence type="ECO:0000256" key="4">
    <source>
        <dbReference type="ARBA" id="ARBA00022679"/>
    </source>
</evidence>
<evidence type="ECO:0000313" key="11">
    <source>
        <dbReference type="Proteomes" id="UP000614610"/>
    </source>
</evidence>
<dbReference type="InterPro" id="IPR016185">
    <property type="entry name" value="PreATP-grasp_dom_sf"/>
</dbReference>
<dbReference type="Gene3D" id="3.40.50.20">
    <property type="match status" value="1"/>
</dbReference>
<evidence type="ECO:0000256" key="5">
    <source>
        <dbReference type="ARBA" id="ARBA00022691"/>
    </source>
</evidence>
<dbReference type="Proteomes" id="UP000614610">
    <property type="component" value="Unassembled WGS sequence"/>
</dbReference>
<evidence type="ECO:0000256" key="2">
    <source>
        <dbReference type="ARBA" id="ARBA00022598"/>
    </source>
</evidence>
<dbReference type="CDD" id="cd02440">
    <property type="entry name" value="AdoMet_MTases"/>
    <property type="match status" value="1"/>
</dbReference>
<comment type="similarity">
    <text evidence="1">Belongs to the D-alanine--D-alanine ligase family.</text>
</comment>
<keyword evidence="2" id="KW-0436">Ligase</keyword>
<evidence type="ECO:0000256" key="1">
    <source>
        <dbReference type="ARBA" id="ARBA00010871"/>
    </source>
</evidence>
<dbReference type="InterPro" id="IPR011761">
    <property type="entry name" value="ATP-grasp"/>
</dbReference>
<comment type="similarity">
    <text evidence="7">Belongs to the class I-like SAM-binding methyltransferase superfamily. Cation-dependent O-methyltransferase family.</text>
</comment>
<dbReference type="AlphaFoldDB" id="A0A8H8VHP8"/>
<reference evidence="10" key="1">
    <citation type="submission" date="2019-06" db="EMBL/GenBank/DDBJ databases">
        <authorList>
            <person name="Palmer J.M."/>
        </authorList>
    </citation>
    <scope>NUCLEOTIDE SEQUENCE</scope>
    <source>
        <strain evidence="10">TWF679</strain>
    </source>
</reference>
<name>A0A8H8VHP8_ORBOL</name>
<dbReference type="GO" id="GO:0008171">
    <property type="term" value="F:O-methyltransferase activity"/>
    <property type="evidence" value="ECO:0007669"/>
    <property type="project" value="InterPro"/>
</dbReference>
<proteinExistence type="inferred from homology"/>
<dbReference type="Gene3D" id="3.30.1490.20">
    <property type="entry name" value="ATP-grasp fold, A domain"/>
    <property type="match status" value="1"/>
</dbReference>
<sequence>MKDEGPVIFPNDAVSYAVYRYCKEHSVPLPEHLFKLAQFTEENLPELSEMMVSGLQAQYLIWTARSIGAKKILEIGCFCGFSALAFAEALKDVEGAKIVTTDINPKTCEIARNAFRDAGVDNIVTLIEAPAIETLQSLQSDGPFDLVFIDANKDGYPDYFKTLLDLNLIRKNGILIADNVLKRGLVADDSDNNPSSGDKDEVWRASKLREFNGLAAKDPRVETLILPDQSTQYRDFIFTPKLVSKPDVELIRSTSCVAESREKYQARGYSFEECCELTSEDTMSDVMRALRNLGHTVELIGDIKDLVERLAITDENDERSPSKWDLVYNDSEGFIGTAREAQIPGLLEAYGIPFTCASAATYAICLDKGLTKLTLELFGIPTAPFAIIQNDGIGTASEQALRAIKQSKHREKLLHSFPLFAKPAAEGTSKGVLTSSKIHDAEELGNSIEVLFKKYPRQDIIIESFLSGREFTVGIIGTGAKARVLGVLEICWHNRHIVDTSTMEVVTTNDRGIRILPEDMVDFYTFNLKVGHGSHSLQSVPDPKDPEVIKACGIALQSWRLLKCRDLGRIDVRSDKFGPDAMPCIIEVNPLAGLIQGASSLVTIAENAGLSYQDLIGTVVESAAERIRPTMAPTDSCINMGR</sequence>
<protein>
    <recommendedName>
        <fullName evidence="9">ATP-grasp domain-containing protein</fullName>
    </recommendedName>
</protein>
<dbReference type="InterPro" id="IPR011095">
    <property type="entry name" value="Dala_Dala_lig_C"/>
</dbReference>
<dbReference type="SUPFAM" id="SSF52440">
    <property type="entry name" value="PreATP-grasp domain"/>
    <property type="match status" value="1"/>
</dbReference>
<dbReference type="InterPro" id="IPR013815">
    <property type="entry name" value="ATP_grasp_subdomain_1"/>
</dbReference>
<dbReference type="GO" id="GO:0032259">
    <property type="term" value="P:methylation"/>
    <property type="evidence" value="ECO:0007669"/>
    <property type="project" value="UniProtKB-KW"/>
</dbReference>
<dbReference type="GO" id="GO:0071555">
    <property type="term" value="P:cell wall organization"/>
    <property type="evidence" value="ECO:0007669"/>
    <property type="project" value="UniProtKB-KW"/>
</dbReference>
<feature type="domain" description="ATP-grasp" evidence="9">
    <location>
        <begin position="372"/>
        <end position="621"/>
    </location>
</feature>
<evidence type="ECO:0000256" key="6">
    <source>
        <dbReference type="ARBA" id="ARBA00023316"/>
    </source>
</evidence>
<gene>
    <name evidence="10" type="ORF">TWF679_000961</name>
</gene>
<dbReference type="PROSITE" id="PS51682">
    <property type="entry name" value="SAM_OMT_I"/>
    <property type="match status" value="1"/>
</dbReference>
<keyword evidence="5" id="KW-0949">S-adenosyl-L-methionine</keyword>
<comment type="caution">
    <text evidence="10">The sequence shown here is derived from an EMBL/GenBank/DDBJ whole genome shotgun (WGS) entry which is preliminary data.</text>
</comment>
<dbReference type="PROSITE" id="PS50975">
    <property type="entry name" value="ATP_GRASP"/>
    <property type="match status" value="1"/>
</dbReference>
<accession>A0A8H8VHP8</accession>
<organism evidence="10 11">
    <name type="scientific">Orbilia oligospora</name>
    <name type="common">Nematode-trapping fungus</name>
    <name type="synonym">Arthrobotrys oligospora</name>
    <dbReference type="NCBI Taxonomy" id="2813651"/>
    <lineage>
        <taxon>Eukaryota</taxon>
        <taxon>Fungi</taxon>
        <taxon>Dikarya</taxon>
        <taxon>Ascomycota</taxon>
        <taxon>Pezizomycotina</taxon>
        <taxon>Orbiliomycetes</taxon>
        <taxon>Orbiliales</taxon>
        <taxon>Orbiliaceae</taxon>
        <taxon>Orbilia</taxon>
    </lineage>
</organism>
<dbReference type="InterPro" id="IPR002935">
    <property type="entry name" value="SAM_O-MeTrfase"/>
</dbReference>
<keyword evidence="6" id="KW-0961">Cell wall biogenesis/degradation</keyword>
<dbReference type="InterPro" id="IPR029063">
    <property type="entry name" value="SAM-dependent_MTases_sf"/>
</dbReference>
<dbReference type="SUPFAM" id="SSF56059">
    <property type="entry name" value="Glutathione synthetase ATP-binding domain-like"/>
    <property type="match status" value="1"/>
</dbReference>
<dbReference type="GO" id="GO:0046872">
    <property type="term" value="F:metal ion binding"/>
    <property type="evidence" value="ECO:0007669"/>
    <property type="project" value="InterPro"/>
</dbReference>
<keyword evidence="4" id="KW-0808">Transferase</keyword>
<evidence type="ECO:0000256" key="7">
    <source>
        <dbReference type="ARBA" id="ARBA00023453"/>
    </source>
</evidence>
<dbReference type="GO" id="GO:0005524">
    <property type="term" value="F:ATP binding"/>
    <property type="evidence" value="ECO:0007669"/>
    <property type="project" value="UniProtKB-UniRule"/>
</dbReference>
<dbReference type="PANTHER" id="PTHR23132:SF23">
    <property type="entry name" value="D-ALANINE--D-ALANINE LIGASE B"/>
    <property type="match status" value="1"/>
</dbReference>
<keyword evidence="8" id="KW-0067">ATP-binding</keyword>
<evidence type="ECO:0000313" key="10">
    <source>
        <dbReference type="EMBL" id="KAF3218435.1"/>
    </source>
</evidence>
<evidence type="ECO:0000259" key="9">
    <source>
        <dbReference type="PROSITE" id="PS50975"/>
    </source>
</evidence>
<dbReference type="PANTHER" id="PTHR23132">
    <property type="entry name" value="D-ALANINE--D-ALANINE LIGASE"/>
    <property type="match status" value="1"/>
</dbReference>
<dbReference type="Gene3D" id="3.40.50.150">
    <property type="entry name" value="Vaccinia Virus protein VP39"/>
    <property type="match status" value="1"/>
</dbReference>
<dbReference type="Pfam" id="PF01596">
    <property type="entry name" value="Methyltransf_3"/>
    <property type="match status" value="1"/>
</dbReference>
<evidence type="ECO:0000256" key="3">
    <source>
        <dbReference type="ARBA" id="ARBA00022603"/>
    </source>
</evidence>
<dbReference type="GO" id="GO:0008716">
    <property type="term" value="F:D-alanine-D-alanine ligase activity"/>
    <property type="evidence" value="ECO:0007669"/>
    <property type="project" value="InterPro"/>
</dbReference>
<dbReference type="EMBL" id="WIWT01000011">
    <property type="protein sequence ID" value="KAF3218435.1"/>
    <property type="molecule type" value="Genomic_DNA"/>
</dbReference>